<dbReference type="GO" id="GO:0016811">
    <property type="term" value="F:hydrolase activity, acting on carbon-nitrogen (but not peptide) bonds, in linear amides"/>
    <property type="evidence" value="ECO:0007669"/>
    <property type="project" value="TreeGrafter"/>
</dbReference>
<dbReference type="InterPro" id="IPR024078">
    <property type="entry name" value="LmbE-like_dom_sf"/>
</dbReference>
<evidence type="ECO:0000313" key="2">
    <source>
        <dbReference type="Proteomes" id="UP000315235"/>
    </source>
</evidence>
<accession>A0A553GVN4</accession>
<dbReference type="PANTHER" id="PTHR12993:SF29">
    <property type="entry name" value="BLR3841 PROTEIN"/>
    <property type="match status" value="1"/>
</dbReference>
<keyword evidence="2" id="KW-1185">Reference proteome</keyword>
<dbReference type="EMBL" id="VJOY01000014">
    <property type="protein sequence ID" value="TRX73539.1"/>
    <property type="molecule type" value="Genomic_DNA"/>
</dbReference>
<comment type="caution">
    <text evidence="1">The sequence shown here is derived from an EMBL/GenBank/DDBJ whole genome shotgun (WGS) entry which is preliminary data.</text>
</comment>
<dbReference type="Pfam" id="PF02585">
    <property type="entry name" value="PIG-L"/>
    <property type="match status" value="1"/>
</dbReference>
<dbReference type="OrthoDB" id="9790023at2"/>
<gene>
    <name evidence="1" type="ORF">FM069_17425</name>
</gene>
<dbReference type="RefSeq" id="WP_143489651.1">
    <property type="nucleotide sequence ID" value="NZ_VJOY01000014.1"/>
</dbReference>
<sequence length="252" mass="27727">MRANPIVGSGTPLHAWNTSRHLAELPVLSCETLVPEGARAVIIAPHPDDEILGCGGLMRSLAQCGRSLKLISVTNGSASHPGSQHWTAERLSIIRPLESAEALRRLGINPNELRWVRGGFPDSGVAQYESELREFLTRYLRPDDVVFTTWRDDGHTDHEAVGRASAAAALDTGAILHEIPIWAWHWATPEDFRIPWERACKIPLDSQSLARKKHAMQAFASQLQGDADIGLAPVLSSATLDRLQQPFEVVFL</sequence>
<proteinExistence type="predicted"/>
<dbReference type="InterPro" id="IPR003737">
    <property type="entry name" value="GlcNAc_PI_deacetylase-related"/>
</dbReference>
<reference evidence="1 2" key="1">
    <citation type="submission" date="2019-07" db="EMBL/GenBank/DDBJ databases">
        <title>Pseudomonas mangiferae sp. nov., isolated from bark of mango tree in Thailand.</title>
        <authorList>
            <person name="Srisuk N."/>
            <person name="Anurat P."/>
        </authorList>
    </citation>
    <scope>NUCLEOTIDE SEQUENCE [LARGE SCALE GENOMIC DNA]</scope>
    <source>
        <strain evidence="1 2">DMKU_BBB3-04</strain>
    </source>
</reference>
<dbReference type="PANTHER" id="PTHR12993">
    <property type="entry name" value="N-ACETYLGLUCOSAMINYL-PHOSPHATIDYLINOSITOL DE-N-ACETYLASE-RELATED"/>
    <property type="match status" value="1"/>
</dbReference>
<dbReference type="Proteomes" id="UP000315235">
    <property type="component" value="Unassembled WGS sequence"/>
</dbReference>
<dbReference type="Gene3D" id="3.40.50.10320">
    <property type="entry name" value="LmbE-like"/>
    <property type="match status" value="1"/>
</dbReference>
<evidence type="ECO:0000313" key="1">
    <source>
        <dbReference type="EMBL" id="TRX73539.1"/>
    </source>
</evidence>
<name>A0A553GVN4_9PSED</name>
<dbReference type="AlphaFoldDB" id="A0A553GVN4"/>
<organism evidence="1 2">
    <name type="scientific">Pseudomonas mangiferae</name>
    <dbReference type="NCBI Taxonomy" id="2593654"/>
    <lineage>
        <taxon>Bacteria</taxon>
        <taxon>Pseudomonadati</taxon>
        <taxon>Pseudomonadota</taxon>
        <taxon>Gammaproteobacteria</taxon>
        <taxon>Pseudomonadales</taxon>
        <taxon>Pseudomonadaceae</taxon>
        <taxon>Pseudomonas</taxon>
    </lineage>
</organism>
<dbReference type="SUPFAM" id="SSF102588">
    <property type="entry name" value="LmbE-like"/>
    <property type="match status" value="1"/>
</dbReference>
<protein>
    <submittedName>
        <fullName evidence="1">PIG-L family deacetylase</fullName>
    </submittedName>
</protein>